<protein>
    <recommendedName>
        <fullName evidence="2">Ribosome maturation protein SDO1/SBDS N-terminal domain-containing protein</fullName>
    </recommendedName>
</protein>
<dbReference type="EMBL" id="JAPDMZ010000001">
    <property type="protein sequence ID" value="KAK0558045.1"/>
    <property type="molecule type" value="Genomic_DNA"/>
</dbReference>
<feature type="compositionally biased region" description="Polar residues" evidence="1">
    <location>
        <begin position="99"/>
        <end position="114"/>
    </location>
</feature>
<organism evidence="3 4">
    <name type="scientific">Tilletia horrida</name>
    <dbReference type="NCBI Taxonomy" id="155126"/>
    <lineage>
        <taxon>Eukaryota</taxon>
        <taxon>Fungi</taxon>
        <taxon>Dikarya</taxon>
        <taxon>Basidiomycota</taxon>
        <taxon>Ustilaginomycotina</taxon>
        <taxon>Exobasidiomycetes</taxon>
        <taxon>Tilletiales</taxon>
        <taxon>Tilletiaceae</taxon>
        <taxon>Tilletia</taxon>
    </lineage>
</organism>
<dbReference type="AlphaFoldDB" id="A0AAN6JUV4"/>
<sequence length="123" mass="13389">MAKTVAKVVYKPDTQSTDSYIVIVNPEEYKKWKDGGHTIPLVDVVDSFEIFHSTQGAQGHLNRTSKQELDAIFGSTKEDDCVTHVLQKGTLQITSAGDKYTTSNDAQQGHNQVSRGAAGHGGR</sequence>
<dbReference type="InterPro" id="IPR036786">
    <property type="entry name" value="Ribosome_mat_SBDS_N_sf"/>
</dbReference>
<evidence type="ECO:0000259" key="2">
    <source>
        <dbReference type="Pfam" id="PF01172"/>
    </source>
</evidence>
<gene>
    <name evidence="3" type="ORF">OC846_000037</name>
</gene>
<proteinExistence type="predicted"/>
<accession>A0AAN6JUV4</accession>
<dbReference type="Gene3D" id="3.30.1250.10">
    <property type="entry name" value="Ribosome maturation protein SBDS, N-terminal domain"/>
    <property type="match status" value="1"/>
</dbReference>
<keyword evidence="4" id="KW-1185">Reference proteome</keyword>
<name>A0AAN6JUV4_9BASI</name>
<dbReference type="Proteomes" id="UP001176517">
    <property type="component" value="Unassembled WGS sequence"/>
</dbReference>
<comment type="caution">
    <text evidence="3">The sequence shown here is derived from an EMBL/GenBank/DDBJ whole genome shotgun (WGS) entry which is preliminary data.</text>
</comment>
<feature type="domain" description="Ribosome maturation protein SDO1/SBDS N-terminal" evidence="2">
    <location>
        <begin position="5"/>
        <end position="95"/>
    </location>
</feature>
<evidence type="ECO:0000256" key="1">
    <source>
        <dbReference type="SAM" id="MobiDB-lite"/>
    </source>
</evidence>
<evidence type="ECO:0000313" key="3">
    <source>
        <dbReference type="EMBL" id="KAK0558045.1"/>
    </source>
</evidence>
<dbReference type="InterPro" id="IPR019783">
    <property type="entry name" value="SDO1/SBDS_N"/>
</dbReference>
<dbReference type="Pfam" id="PF01172">
    <property type="entry name" value="SBDS_N"/>
    <property type="match status" value="1"/>
</dbReference>
<dbReference type="SUPFAM" id="SSF89895">
    <property type="entry name" value="FYSH domain"/>
    <property type="match status" value="1"/>
</dbReference>
<reference evidence="3" key="1">
    <citation type="journal article" date="2023" name="PhytoFront">
        <title>Draft Genome Resources of Seven Strains of Tilletia horrida, Causal Agent of Kernel Smut of Rice.</title>
        <authorList>
            <person name="Khanal S."/>
            <person name="Antony Babu S."/>
            <person name="Zhou X.G."/>
        </authorList>
    </citation>
    <scope>NUCLEOTIDE SEQUENCE</scope>
    <source>
        <strain evidence="3">TX6</strain>
    </source>
</reference>
<evidence type="ECO:0000313" key="4">
    <source>
        <dbReference type="Proteomes" id="UP001176517"/>
    </source>
</evidence>
<feature type="region of interest" description="Disordered" evidence="1">
    <location>
        <begin position="99"/>
        <end position="123"/>
    </location>
</feature>